<evidence type="ECO:0000256" key="1">
    <source>
        <dbReference type="SAM" id="MobiDB-lite"/>
    </source>
</evidence>
<dbReference type="AlphaFoldDB" id="A0A8U0HUW0"/>
<dbReference type="EMBL" id="CP096659">
    <property type="protein sequence ID" value="UPV74531.1"/>
    <property type="molecule type" value="Genomic_DNA"/>
</dbReference>
<reference evidence="3 4" key="1">
    <citation type="submission" date="2022-04" db="EMBL/GenBank/DDBJ databases">
        <title>Diverse halophilic archaea isolated from saline environments.</title>
        <authorList>
            <person name="Cui H.-L."/>
        </authorList>
    </citation>
    <scope>NUCLEOTIDE SEQUENCE [LARGE SCALE GENOMIC DNA]</scope>
    <source>
        <strain evidence="3 4">XZYJT49</strain>
    </source>
</reference>
<feature type="region of interest" description="Disordered" evidence="1">
    <location>
        <begin position="1"/>
        <end position="37"/>
    </location>
</feature>
<dbReference type="GeneID" id="72183599"/>
<name>A0A8U0HUW0_9EURY</name>
<evidence type="ECO:0000313" key="3">
    <source>
        <dbReference type="EMBL" id="UPV74531.1"/>
    </source>
</evidence>
<organism evidence="3 4">
    <name type="scientific">Halorussus limi</name>
    <dbReference type="NCBI Taxonomy" id="2938695"/>
    <lineage>
        <taxon>Archaea</taxon>
        <taxon>Methanobacteriati</taxon>
        <taxon>Methanobacteriota</taxon>
        <taxon>Stenosarchaea group</taxon>
        <taxon>Halobacteria</taxon>
        <taxon>Halobacteriales</taxon>
        <taxon>Haladaptataceae</taxon>
        <taxon>Halorussus</taxon>
    </lineage>
</organism>
<feature type="region of interest" description="Disordered" evidence="1">
    <location>
        <begin position="258"/>
        <end position="300"/>
    </location>
</feature>
<protein>
    <submittedName>
        <fullName evidence="3">Uncharacterized protein</fullName>
    </submittedName>
</protein>
<keyword evidence="2" id="KW-0812">Transmembrane</keyword>
<dbReference type="RefSeq" id="WP_248650576.1">
    <property type="nucleotide sequence ID" value="NZ_CP096659.1"/>
</dbReference>
<keyword evidence="2" id="KW-0472">Membrane</keyword>
<accession>A0A8U0HUW0</accession>
<feature type="transmembrane region" description="Helical" evidence="2">
    <location>
        <begin position="56"/>
        <end position="75"/>
    </location>
</feature>
<gene>
    <name evidence="3" type="ORF">M0R89_00330</name>
</gene>
<keyword evidence="2" id="KW-1133">Transmembrane helix</keyword>
<keyword evidence="4" id="KW-1185">Reference proteome</keyword>
<dbReference type="Pfam" id="PF24334">
    <property type="entry name" value="DUF7502"/>
    <property type="match status" value="1"/>
</dbReference>
<sequence length="320" mass="32628">MSDDPRSDDAPDETAGEGADTAGEPNDAASDRDTANERDDVEAALAEIRRECRKVALVYASLDAVCVLLAVRFAATVVGVPALGTEVATAAFDSLGVPAPSVATLAAVAVGGVAFAAEFRLRTRRPPAEQFEVANPEVAEALRTARDAARDDRSNPMARALYADVLDRLRETSSANLLHATRLAATFVLAVAVSLATVQTAVVGFDLGVAGPSGSADSGAGGSGGDGALPTQSAALQSGEEVLGDPTDVSAGSENLSAAVDASPGGEGEREWNYDAGSGDDGEADAVDPQRAGFTSPERVEDAALVQRYAHELEANSTDD</sequence>
<dbReference type="KEGG" id="halx:M0R89_00330"/>
<dbReference type="Proteomes" id="UP000830729">
    <property type="component" value="Chromosome"/>
</dbReference>
<dbReference type="InterPro" id="IPR055925">
    <property type="entry name" value="DUF7502"/>
</dbReference>
<evidence type="ECO:0000313" key="4">
    <source>
        <dbReference type="Proteomes" id="UP000830729"/>
    </source>
</evidence>
<feature type="transmembrane region" description="Helical" evidence="2">
    <location>
        <begin position="95"/>
        <end position="117"/>
    </location>
</feature>
<proteinExistence type="predicted"/>
<evidence type="ECO:0000256" key="2">
    <source>
        <dbReference type="SAM" id="Phobius"/>
    </source>
</evidence>